<organism evidence="2">
    <name type="scientific">Oikopleura dioica</name>
    <name type="common">Tunicate</name>
    <dbReference type="NCBI Taxonomy" id="34765"/>
    <lineage>
        <taxon>Eukaryota</taxon>
        <taxon>Metazoa</taxon>
        <taxon>Chordata</taxon>
        <taxon>Tunicata</taxon>
        <taxon>Appendicularia</taxon>
        <taxon>Copelata</taxon>
        <taxon>Oikopleuridae</taxon>
        <taxon>Oikopleura</taxon>
    </lineage>
</organism>
<feature type="coiled-coil region" evidence="1">
    <location>
        <begin position="31"/>
        <end position="58"/>
    </location>
</feature>
<keyword evidence="1" id="KW-0175">Coiled coil</keyword>
<proteinExistence type="predicted"/>
<evidence type="ECO:0000313" key="3">
    <source>
        <dbReference type="Proteomes" id="UP000001307"/>
    </source>
</evidence>
<gene>
    <name evidence="2" type="ORF">GSOID_T00000483001</name>
</gene>
<name>E4WRV3_OIKDI</name>
<dbReference type="EMBL" id="FN653015">
    <property type="protein sequence ID" value="CBY20485.1"/>
    <property type="molecule type" value="Genomic_DNA"/>
</dbReference>
<dbReference type="AlphaFoldDB" id="E4WRV3"/>
<sequence>MKSDNVIDDVEKVMEKFMLLKSKLEGEFGEIVERAKKVQEAKKDMEEKKEKAEVKDMKVSAKKLRRVQK</sequence>
<accession>E4WRV3</accession>
<dbReference type="Proteomes" id="UP000001307">
    <property type="component" value="Unassembled WGS sequence"/>
</dbReference>
<dbReference type="InParanoid" id="E4WRV3"/>
<evidence type="ECO:0000313" key="2">
    <source>
        <dbReference type="EMBL" id="CBY20485.1"/>
    </source>
</evidence>
<keyword evidence="3" id="KW-1185">Reference proteome</keyword>
<protein>
    <submittedName>
        <fullName evidence="2">Uncharacterized protein</fullName>
    </submittedName>
</protein>
<reference evidence="2" key="1">
    <citation type="journal article" date="2010" name="Science">
        <title>Plasticity of animal genome architecture unmasked by rapid evolution of a pelagic tunicate.</title>
        <authorList>
            <person name="Denoeud F."/>
            <person name="Henriet S."/>
            <person name="Mungpakdee S."/>
            <person name="Aury J.M."/>
            <person name="Da Silva C."/>
            <person name="Brinkmann H."/>
            <person name="Mikhaleva J."/>
            <person name="Olsen L.C."/>
            <person name="Jubin C."/>
            <person name="Canestro C."/>
            <person name="Bouquet J.M."/>
            <person name="Danks G."/>
            <person name="Poulain J."/>
            <person name="Campsteijn C."/>
            <person name="Adamski M."/>
            <person name="Cross I."/>
            <person name="Yadetie F."/>
            <person name="Muffato M."/>
            <person name="Louis A."/>
            <person name="Butcher S."/>
            <person name="Tsagkogeorga G."/>
            <person name="Konrad A."/>
            <person name="Singh S."/>
            <person name="Jensen M.F."/>
            <person name="Cong E.H."/>
            <person name="Eikeseth-Otteraa H."/>
            <person name="Noel B."/>
            <person name="Anthouard V."/>
            <person name="Porcel B.M."/>
            <person name="Kachouri-Lafond R."/>
            <person name="Nishino A."/>
            <person name="Ugolini M."/>
            <person name="Chourrout P."/>
            <person name="Nishida H."/>
            <person name="Aasland R."/>
            <person name="Huzurbazar S."/>
            <person name="Westhof E."/>
            <person name="Delsuc F."/>
            <person name="Lehrach H."/>
            <person name="Reinhardt R."/>
            <person name="Weissenbach J."/>
            <person name="Roy S.W."/>
            <person name="Artiguenave F."/>
            <person name="Postlethwait J.H."/>
            <person name="Manak J.R."/>
            <person name="Thompson E.M."/>
            <person name="Jaillon O."/>
            <person name="Du Pasquier L."/>
            <person name="Boudinot P."/>
            <person name="Liberles D.A."/>
            <person name="Volff J.N."/>
            <person name="Philippe H."/>
            <person name="Lenhard B."/>
            <person name="Roest Crollius H."/>
            <person name="Wincker P."/>
            <person name="Chourrout D."/>
        </authorList>
    </citation>
    <scope>NUCLEOTIDE SEQUENCE [LARGE SCALE GENOMIC DNA]</scope>
</reference>
<evidence type="ECO:0000256" key="1">
    <source>
        <dbReference type="SAM" id="Coils"/>
    </source>
</evidence>